<evidence type="ECO:0000313" key="1">
    <source>
        <dbReference type="EMBL" id="HJC04737.1"/>
    </source>
</evidence>
<dbReference type="AlphaFoldDB" id="A0A9D2MXR0"/>
<evidence type="ECO:0008006" key="3">
    <source>
        <dbReference type="Google" id="ProtNLM"/>
    </source>
</evidence>
<dbReference type="SUPFAM" id="SSF52467">
    <property type="entry name" value="DHS-like NAD/FAD-binding domain"/>
    <property type="match status" value="1"/>
</dbReference>
<gene>
    <name evidence="1" type="ORF">H9704_01025</name>
</gene>
<proteinExistence type="predicted"/>
<sequence>MKMEIREIGEKLSQSEKILVGLGEEWQMKPDGGDLRGCRLDDPGQSARREAYASLVRLLAGKDYYIVTTAMDGAVWEAGLDKSRITAPCGNVHWRQCSKACTKDIWEEGEVPDEICPHCGAPLTGNTIEANPYIEEGYLPSWEAYKKWQAATLNRSLLILELGEGFRTPTVMRWPFEKTAYFNKKAFLCRVNKGICQIPKEIGEKGAGICMDSLEFVRCLAAERAGE</sequence>
<dbReference type="EMBL" id="DWWT01000002">
    <property type="protein sequence ID" value="HJC04737.1"/>
    <property type="molecule type" value="Genomic_DNA"/>
</dbReference>
<protein>
    <recommendedName>
        <fullName evidence="3">NAD-dependent protein deacetylase, SIR2 family</fullName>
    </recommendedName>
</protein>
<comment type="caution">
    <text evidence="1">The sequence shown here is derived from an EMBL/GenBank/DDBJ whole genome shotgun (WGS) entry which is preliminary data.</text>
</comment>
<dbReference type="InterPro" id="IPR029035">
    <property type="entry name" value="DHS-like_NAD/FAD-binding_dom"/>
</dbReference>
<organism evidence="1 2">
    <name type="scientific">Candidatus Enterocloster excrementipullorum</name>
    <dbReference type="NCBI Taxonomy" id="2838559"/>
    <lineage>
        <taxon>Bacteria</taxon>
        <taxon>Bacillati</taxon>
        <taxon>Bacillota</taxon>
        <taxon>Clostridia</taxon>
        <taxon>Lachnospirales</taxon>
        <taxon>Lachnospiraceae</taxon>
        <taxon>Enterocloster</taxon>
    </lineage>
</organism>
<reference evidence="1" key="2">
    <citation type="submission" date="2021-04" db="EMBL/GenBank/DDBJ databases">
        <authorList>
            <person name="Gilroy R."/>
        </authorList>
    </citation>
    <scope>NUCLEOTIDE SEQUENCE</scope>
    <source>
        <strain evidence="1">CHK180-15479</strain>
    </source>
</reference>
<name>A0A9D2MXR0_9FIRM</name>
<dbReference type="Proteomes" id="UP000823910">
    <property type="component" value="Unassembled WGS sequence"/>
</dbReference>
<accession>A0A9D2MXR0</accession>
<reference evidence="1" key="1">
    <citation type="journal article" date="2021" name="PeerJ">
        <title>Extensive microbial diversity within the chicken gut microbiome revealed by metagenomics and culture.</title>
        <authorList>
            <person name="Gilroy R."/>
            <person name="Ravi A."/>
            <person name="Getino M."/>
            <person name="Pursley I."/>
            <person name="Horton D.L."/>
            <person name="Alikhan N.F."/>
            <person name="Baker D."/>
            <person name="Gharbi K."/>
            <person name="Hall N."/>
            <person name="Watson M."/>
            <person name="Adriaenssens E.M."/>
            <person name="Foster-Nyarko E."/>
            <person name="Jarju S."/>
            <person name="Secka A."/>
            <person name="Antonio M."/>
            <person name="Oren A."/>
            <person name="Chaudhuri R.R."/>
            <person name="La Ragione R."/>
            <person name="Hildebrand F."/>
            <person name="Pallen M.J."/>
        </authorList>
    </citation>
    <scope>NUCLEOTIDE SEQUENCE</scope>
    <source>
        <strain evidence="1">CHK180-15479</strain>
    </source>
</reference>
<evidence type="ECO:0000313" key="2">
    <source>
        <dbReference type="Proteomes" id="UP000823910"/>
    </source>
</evidence>